<comment type="caution">
    <text evidence="2">The sequence shown here is derived from an EMBL/GenBank/DDBJ whole genome shotgun (WGS) entry which is preliminary data.</text>
</comment>
<proteinExistence type="predicted"/>
<dbReference type="RefSeq" id="WP_185005132.1">
    <property type="nucleotide sequence ID" value="NZ_BAAAUI010000001.1"/>
</dbReference>
<protein>
    <submittedName>
        <fullName evidence="2">Uncharacterized protein</fullName>
    </submittedName>
</protein>
<organism evidence="2 3">
    <name type="scientific">Crossiella cryophila</name>
    <dbReference type="NCBI Taxonomy" id="43355"/>
    <lineage>
        <taxon>Bacteria</taxon>
        <taxon>Bacillati</taxon>
        <taxon>Actinomycetota</taxon>
        <taxon>Actinomycetes</taxon>
        <taxon>Pseudonocardiales</taxon>
        <taxon>Pseudonocardiaceae</taxon>
        <taxon>Crossiella</taxon>
    </lineage>
</organism>
<dbReference type="EMBL" id="JACHMH010000001">
    <property type="protein sequence ID" value="MBB4679373.1"/>
    <property type="molecule type" value="Genomic_DNA"/>
</dbReference>
<feature type="signal peptide" evidence="1">
    <location>
        <begin position="1"/>
        <end position="27"/>
    </location>
</feature>
<keyword evidence="1" id="KW-0732">Signal</keyword>
<sequence length="112" mass="11751">MSNSTRLARGLLALAAFGALFTAPAAAASPAPAPAAACAEDAAAGPCVDGCRRKREDGFRNCDLAYDRCLRAGTPAVKCREQNRACRAQAEQAYRRCLGTCTRRDGGQVAEM</sequence>
<gene>
    <name evidence="2" type="ORF">HNR67_005491</name>
</gene>
<evidence type="ECO:0000313" key="2">
    <source>
        <dbReference type="EMBL" id="MBB4679373.1"/>
    </source>
</evidence>
<keyword evidence="3" id="KW-1185">Reference proteome</keyword>
<dbReference type="AlphaFoldDB" id="A0A7W7FW96"/>
<dbReference type="Proteomes" id="UP000533598">
    <property type="component" value="Unassembled WGS sequence"/>
</dbReference>
<evidence type="ECO:0000256" key="1">
    <source>
        <dbReference type="SAM" id="SignalP"/>
    </source>
</evidence>
<name>A0A7W7FW96_9PSEU</name>
<feature type="chain" id="PRO_5031104226" evidence="1">
    <location>
        <begin position="28"/>
        <end position="112"/>
    </location>
</feature>
<accession>A0A7W7FW96</accession>
<evidence type="ECO:0000313" key="3">
    <source>
        <dbReference type="Proteomes" id="UP000533598"/>
    </source>
</evidence>
<reference evidence="2 3" key="1">
    <citation type="submission" date="2020-08" db="EMBL/GenBank/DDBJ databases">
        <title>Sequencing the genomes of 1000 actinobacteria strains.</title>
        <authorList>
            <person name="Klenk H.-P."/>
        </authorList>
    </citation>
    <scope>NUCLEOTIDE SEQUENCE [LARGE SCALE GENOMIC DNA]</scope>
    <source>
        <strain evidence="2 3">DSM 44230</strain>
    </source>
</reference>